<organism evidence="1 2">
    <name type="scientific">Olpidium bornovanus</name>
    <dbReference type="NCBI Taxonomy" id="278681"/>
    <lineage>
        <taxon>Eukaryota</taxon>
        <taxon>Fungi</taxon>
        <taxon>Fungi incertae sedis</taxon>
        <taxon>Olpidiomycota</taxon>
        <taxon>Olpidiomycotina</taxon>
        <taxon>Olpidiomycetes</taxon>
        <taxon>Olpidiales</taxon>
        <taxon>Olpidiaceae</taxon>
        <taxon>Olpidium</taxon>
    </lineage>
</organism>
<dbReference type="Proteomes" id="UP000673691">
    <property type="component" value="Unassembled WGS sequence"/>
</dbReference>
<keyword evidence="2" id="KW-1185">Reference proteome</keyword>
<accession>A0A8H7ZNH8</accession>
<comment type="caution">
    <text evidence="1">The sequence shown here is derived from an EMBL/GenBank/DDBJ whole genome shotgun (WGS) entry which is preliminary data.</text>
</comment>
<gene>
    <name evidence="1" type="ORF">BJ554DRAFT_4084</name>
</gene>
<dbReference type="AlphaFoldDB" id="A0A8H7ZNH8"/>
<evidence type="ECO:0000313" key="2">
    <source>
        <dbReference type="Proteomes" id="UP000673691"/>
    </source>
</evidence>
<dbReference type="EMBL" id="JAEFCI010012062">
    <property type="protein sequence ID" value="KAG5456228.1"/>
    <property type="molecule type" value="Genomic_DNA"/>
</dbReference>
<sequence>MIADGRARSESVGWPTVRTSPAALNRICLRVCVRFPLCDGILFTTASLPAGFVWPPRT</sequence>
<reference evidence="1 2" key="1">
    <citation type="journal article" name="Sci. Rep.">
        <title>Genome-scale phylogenetic analyses confirm Olpidium as the closest living zoosporic fungus to the non-flagellated, terrestrial fungi.</title>
        <authorList>
            <person name="Chang Y."/>
            <person name="Rochon D."/>
            <person name="Sekimoto S."/>
            <person name="Wang Y."/>
            <person name="Chovatia M."/>
            <person name="Sandor L."/>
            <person name="Salamov A."/>
            <person name="Grigoriev I.V."/>
            <person name="Stajich J.E."/>
            <person name="Spatafora J.W."/>
        </authorList>
    </citation>
    <scope>NUCLEOTIDE SEQUENCE [LARGE SCALE GENOMIC DNA]</scope>
    <source>
        <strain evidence="1">S191</strain>
    </source>
</reference>
<name>A0A8H7ZNH8_9FUNG</name>
<proteinExistence type="predicted"/>
<protein>
    <submittedName>
        <fullName evidence="1">Uncharacterized protein</fullName>
    </submittedName>
</protein>
<evidence type="ECO:0000313" key="1">
    <source>
        <dbReference type="EMBL" id="KAG5456228.1"/>
    </source>
</evidence>